<comment type="subcellular location">
    <subcellularLocation>
        <location evidence="1">Membrane</location>
        <topology evidence="1">Multi-pass membrane protein</topology>
    </subcellularLocation>
</comment>
<dbReference type="InterPro" id="IPR000601">
    <property type="entry name" value="PKD_dom"/>
</dbReference>
<dbReference type="Gene3D" id="2.60.40.10">
    <property type="entry name" value="Immunoglobulins"/>
    <property type="match status" value="10"/>
</dbReference>
<evidence type="ECO:0000256" key="5">
    <source>
        <dbReference type="ARBA" id="ARBA00023136"/>
    </source>
</evidence>
<dbReference type="Pfam" id="PF18911">
    <property type="entry name" value="PKD_4"/>
    <property type="match status" value="4"/>
</dbReference>
<dbReference type="PANTHER" id="PTHR46730:SF1">
    <property type="entry name" value="PLAT DOMAIN-CONTAINING PROTEIN"/>
    <property type="match status" value="1"/>
</dbReference>
<reference evidence="8 9" key="1">
    <citation type="submission" date="2017-10" db="EMBL/GenBank/DDBJ databases">
        <title>The draft genome sequence of Lewinella nigricans NBRC 102662.</title>
        <authorList>
            <person name="Wang K."/>
        </authorList>
    </citation>
    <scope>NUCLEOTIDE SEQUENCE [LARGE SCALE GENOMIC DNA]</scope>
    <source>
        <strain evidence="8 9">NBRC 102662</strain>
    </source>
</reference>
<keyword evidence="3" id="KW-0677">Repeat</keyword>
<feature type="signal peptide" evidence="6">
    <location>
        <begin position="1"/>
        <end position="23"/>
    </location>
</feature>
<feature type="domain" description="PKD" evidence="7">
    <location>
        <begin position="1478"/>
        <end position="1523"/>
    </location>
</feature>
<comment type="caution">
    <text evidence="8">The sequence shown here is derived from an EMBL/GenBank/DDBJ whole genome shotgun (WGS) entry which is preliminary data.</text>
</comment>
<dbReference type="GO" id="GO:0006816">
    <property type="term" value="P:calcium ion transport"/>
    <property type="evidence" value="ECO:0007669"/>
    <property type="project" value="TreeGrafter"/>
</dbReference>
<feature type="domain" description="PKD" evidence="7">
    <location>
        <begin position="156"/>
        <end position="214"/>
    </location>
</feature>
<evidence type="ECO:0000256" key="2">
    <source>
        <dbReference type="ARBA" id="ARBA00022692"/>
    </source>
</evidence>
<dbReference type="GO" id="GO:0005886">
    <property type="term" value="C:plasma membrane"/>
    <property type="evidence" value="ECO:0007669"/>
    <property type="project" value="TreeGrafter"/>
</dbReference>
<evidence type="ECO:0000256" key="3">
    <source>
        <dbReference type="ARBA" id="ARBA00022737"/>
    </source>
</evidence>
<feature type="domain" description="PKD" evidence="7">
    <location>
        <begin position="1394"/>
        <end position="1428"/>
    </location>
</feature>
<feature type="chain" id="PRO_5012632666" description="PKD domain-containing protein" evidence="6">
    <location>
        <begin position="24"/>
        <end position="1789"/>
    </location>
</feature>
<dbReference type="Proteomes" id="UP000223913">
    <property type="component" value="Unassembled WGS sequence"/>
</dbReference>
<gene>
    <name evidence="8" type="ORF">CRP01_27955</name>
</gene>
<evidence type="ECO:0000256" key="6">
    <source>
        <dbReference type="SAM" id="SignalP"/>
    </source>
</evidence>
<feature type="domain" description="PKD" evidence="7">
    <location>
        <begin position="1229"/>
        <end position="1268"/>
    </location>
</feature>
<dbReference type="CDD" id="cd00146">
    <property type="entry name" value="PKD"/>
    <property type="match status" value="6"/>
</dbReference>
<sequence length="1789" mass="193121">MQSIKRIFGLLLFISSFSTTLFGQNNNCTIDICNNDACGPVFVSFAPSGNNVFCENSTITLANTSSTKDFDEFYIDWGDGTIDTVLNYDNVTHEYDFQGIDRCETGAIFNQFICFVGAKRCDEGISCNWNSTLVSVRMRPVARIDTPDEICITDPFTPTNSSCNAESYLWEFGDGNTSTEENPSYPFTSPGEYTVKLTVENSCGEHTTSRKIKVVGQPMADFIYPTENLCAPKTVDLFDRANEFSNTVWNITPADTLKWCFTDTVQTLATNDINVRFKQPGEYNITQTARNVCGVEEKTITLTLGQAPLADIDAPPAGCETLSLSAADLSPNFSNDVSEINWTFINGTPSSASGPDFSNVVFQENGKVILRVSNDCGEVSDSVDVLVFQKQQPEITPLPDTICSGSAPITLSANIDGGTWTGPGITPGLEIFDPATLTPGMSYVISYEIGSPGCQSGDQEDIFIAASTTIAIDPPPIFCENSGPEALTANPNGGTWQGAHINAITGVYDPLSAGIGTDTVRYELTDASGCPVMAEVMVTTEAFPELNSLPELDLCVSDQDIDLGSRLNVQASPTGGQFTWEGPGITIPDQGIFNAGQSGLAAGNYTVYFTYRHNACIVTDSALIRLAEPELLMLAPQDTSVCISELMLQLSTNLSGGVWDGPGIDAVTGLIDLKAAGGGPAAYTYEYAAGTTCAQDGQVNIEIIDVGASLMAGPPVAICESTESTYQLTGQSPAGGYWEGEHLNDDQNGIIDLTQIKTDSQYIYRYCLESQVVAGCQDCATRTFILNANPDPGFILDGTACINETFRLLPASTDPSLQCSWDLGNGDTRSDCAPQYTYTTAGNYTIEHLSTNAAGCSASASIDLYITEPPKPGFSIDEREGCAAFELNLNNTSTGDGISSTWYIDGDTIRQEQPGPILLDSITEDTYFRILLEVDNLCGTVPLQDSVLVHPYPTAMIGLNVDDGCSPLIIELANPTVGNPDTFSWDFGNGTTSTDSLPADPVYTTPPDEISTYEITLIASNACGVDTAGRTVTVFPPDVEAFIDLDTSAGCSPFNFQPVSASTPGSFLSWSILASDGSRVGSSNQPNPSFFLEEAGDYTVLLAAARCGADLDTAMITVLPAPEAGFNAPLSVCLGAATYFQNTSSGISGARWDFGDGTISSELNPTHRYDTTGNFTVTLTVFSELNDCPATYSRQIEVTGLPRAHFSLSDSIGCAPLTVEFTNESLQAASYLWGFGHDGHASTQSDPTFTFERSGDFIISLVARDANGCFSDTLYETITVHEPPKSDFAIVNDRFCTGHDSLLLQNLSSVDAGQFIWKINEDRSTQRSPVYWVPDSGPVDIMLTAENAAGCRDSIRQVIEYLPSPEAGFSPDLRAGCPPLSIDFTNTSIHADQYRWIFNDGNTVDITDPIHLFSLPGTYPVTLIAQSNNQCPVDTAQVQIIVYPQPDVNFQYSKRDSCGAPVPVDFTSQTTGATDLAWDFGDGAASAETQPTHSFSVPDIYEVQLTAINEFGCEQSTTQEIVVNGQPRASFELLPAEGCAPFTVSVRNTSREALSFSWYLDDQLVSEEATPSFPATELGSHDLRLIARYGNQCIDILDSTAAIQVYSSPMAAFTAFPNESSMLKGEVRFENESTNADRFLWMLGDGTESTAVDFEYEYDINGPLEVTLIAYQDNNGAFTCVDTVSQVISPEFIGTFYAHNAMTPEYGEDLHRVFKPVGLGIVDYDLIVYAPWGEQVWRTDLLEETRPAGAWDGIYRGKLVPQGVYVWEASVEFANGVRKMYQGELHVIR</sequence>
<dbReference type="EMBL" id="PDUD01000033">
    <property type="protein sequence ID" value="PHN03232.1"/>
    <property type="molecule type" value="Genomic_DNA"/>
</dbReference>
<dbReference type="InterPro" id="IPR035986">
    <property type="entry name" value="PKD_dom_sf"/>
</dbReference>
<protein>
    <recommendedName>
        <fullName evidence="7">PKD domain-containing protein</fullName>
    </recommendedName>
</protein>
<evidence type="ECO:0000313" key="8">
    <source>
        <dbReference type="EMBL" id="PHN03232.1"/>
    </source>
</evidence>
<keyword evidence="5" id="KW-0472">Membrane</keyword>
<feature type="domain" description="PKD" evidence="7">
    <location>
        <begin position="812"/>
        <end position="869"/>
    </location>
</feature>
<dbReference type="InterPro" id="IPR022409">
    <property type="entry name" value="PKD/Chitinase_dom"/>
</dbReference>
<name>A0A2D0N3W5_FLAN2</name>
<keyword evidence="2" id="KW-0812">Transmembrane</keyword>
<dbReference type="PROSITE" id="PS50093">
    <property type="entry name" value="PKD"/>
    <property type="match status" value="7"/>
</dbReference>
<dbReference type="RefSeq" id="WP_099153360.1">
    <property type="nucleotide sequence ID" value="NZ_PDUD01000033.1"/>
</dbReference>
<dbReference type="PANTHER" id="PTHR46730">
    <property type="entry name" value="POLYCYSTIN-1"/>
    <property type="match status" value="1"/>
</dbReference>
<keyword evidence="4" id="KW-1133">Transmembrane helix</keyword>
<organism evidence="8 9">
    <name type="scientific">Flavilitoribacter nigricans (strain ATCC 23147 / DSM 23189 / NBRC 102662 / NCIMB 1420 / SS-2)</name>
    <name type="common">Lewinella nigricans</name>
    <dbReference type="NCBI Taxonomy" id="1122177"/>
    <lineage>
        <taxon>Bacteria</taxon>
        <taxon>Pseudomonadati</taxon>
        <taxon>Bacteroidota</taxon>
        <taxon>Saprospiria</taxon>
        <taxon>Saprospirales</taxon>
        <taxon>Lewinellaceae</taxon>
        <taxon>Flavilitoribacter</taxon>
    </lineage>
</organism>
<dbReference type="SUPFAM" id="SSF49299">
    <property type="entry name" value="PKD domain"/>
    <property type="match status" value="12"/>
</dbReference>
<dbReference type="OrthoDB" id="7794186at2"/>
<keyword evidence="9" id="KW-1185">Reference proteome</keyword>
<evidence type="ECO:0000313" key="9">
    <source>
        <dbReference type="Proteomes" id="UP000223913"/>
    </source>
</evidence>
<dbReference type="SMART" id="SM00089">
    <property type="entry name" value="PKD"/>
    <property type="match status" value="8"/>
</dbReference>
<evidence type="ECO:0000259" key="7">
    <source>
        <dbReference type="PROSITE" id="PS50093"/>
    </source>
</evidence>
<dbReference type="InterPro" id="IPR013783">
    <property type="entry name" value="Ig-like_fold"/>
</dbReference>
<accession>A0A2D0N3W5</accession>
<proteinExistence type="predicted"/>
<evidence type="ECO:0000256" key="1">
    <source>
        <dbReference type="ARBA" id="ARBA00004141"/>
    </source>
</evidence>
<dbReference type="GO" id="GO:0005261">
    <property type="term" value="F:monoatomic cation channel activity"/>
    <property type="evidence" value="ECO:0007669"/>
    <property type="project" value="TreeGrafter"/>
</dbReference>
<feature type="domain" description="PKD" evidence="7">
    <location>
        <begin position="953"/>
        <end position="1034"/>
    </location>
</feature>
<evidence type="ECO:0000256" key="4">
    <source>
        <dbReference type="ARBA" id="ARBA00022989"/>
    </source>
</evidence>
<keyword evidence="6" id="KW-0732">Signal</keyword>
<feature type="domain" description="PKD" evidence="7">
    <location>
        <begin position="1151"/>
        <end position="1203"/>
    </location>
</feature>